<dbReference type="SUPFAM" id="SSF63829">
    <property type="entry name" value="Calcium-dependent phosphotriesterase"/>
    <property type="match status" value="1"/>
</dbReference>
<dbReference type="EMBL" id="JACHVB010000012">
    <property type="protein sequence ID" value="MBC2592966.1"/>
    <property type="molecule type" value="Genomic_DNA"/>
</dbReference>
<feature type="chain" id="PRO_5032623903" description="PEP-CTERM sorting domain-containing protein" evidence="2">
    <location>
        <begin position="23"/>
        <end position="339"/>
    </location>
</feature>
<name>A0A842HB72_9BACT</name>
<accession>A0A842HB72</accession>
<reference evidence="3 4" key="1">
    <citation type="submission" date="2020-07" db="EMBL/GenBank/DDBJ databases">
        <authorList>
            <person name="Feng X."/>
        </authorList>
    </citation>
    <scope>NUCLEOTIDE SEQUENCE [LARGE SCALE GENOMIC DNA]</scope>
    <source>
        <strain evidence="3 4">JCM31066</strain>
    </source>
</reference>
<sequence>MLRGTKIIVFMVAALLAASAQGAITPGAGYTGSTVLTGRSFGAFDIYTDAGSGSSYAYGWTGGALKQYSMSSGAETGNLGAPDADLGSAASPSFVSYNPSDGSVWVGFTNWQNPAIDRIYKVSSSGEWTQVNSLTNNYSLAFYNTEAFVMAGNTVYWIDGETGSTTAFAQFGTNSAQLTFGDSGMVVGTYGLTGDNYILGYSNAQLNSFLQTMELGGTWTPLLVGDGDILETYSMTGNNGGIGGVAVGEDGTIYYSGNDYSTYETLITDSDGNVIGTALYDGIVYLDELDGKLYYTTWSQDGISVLEAVPEPSVYALAGGIFMLAFSLYYRRRVTRLRE</sequence>
<organism evidence="3 4">
    <name type="scientific">Ruficoccus amylovorans</name>
    <dbReference type="NCBI Taxonomy" id="1804625"/>
    <lineage>
        <taxon>Bacteria</taxon>
        <taxon>Pseudomonadati</taxon>
        <taxon>Verrucomicrobiota</taxon>
        <taxon>Opitutia</taxon>
        <taxon>Puniceicoccales</taxon>
        <taxon>Cerasicoccaceae</taxon>
        <taxon>Ruficoccus</taxon>
    </lineage>
</organism>
<evidence type="ECO:0000313" key="4">
    <source>
        <dbReference type="Proteomes" id="UP000546464"/>
    </source>
</evidence>
<protein>
    <recommendedName>
        <fullName evidence="5">PEP-CTERM sorting domain-containing protein</fullName>
    </recommendedName>
</protein>
<evidence type="ECO:0000256" key="1">
    <source>
        <dbReference type="SAM" id="Phobius"/>
    </source>
</evidence>
<evidence type="ECO:0000256" key="2">
    <source>
        <dbReference type="SAM" id="SignalP"/>
    </source>
</evidence>
<evidence type="ECO:0000313" key="3">
    <source>
        <dbReference type="EMBL" id="MBC2592966.1"/>
    </source>
</evidence>
<evidence type="ECO:0008006" key="5">
    <source>
        <dbReference type="Google" id="ProtNLM"/>
    </source>
</evidence>
<feature type="transmembrane region" description="Helical" evidence="1">
    <location>
        <begin position="313"/>
        <end position="330"/>
    </location>
</feature>
<dbReference type="RefSeq" id="WP_185673971.1">
    <property type="nucleotide sequence ID" value="NZ_JACHVB010000012.1"/>
</dbReference>
<keyword evidence="1" id="KW-1133">Transmembrane helix</keyword>
<keyword evidence="2" id="KW-0732">Signal</keyword>
<keyword evidence="1" id="KW-0812">Transmembrane</keyword>
<comment type="caution">
    <text evidence="3">The sequence shown here is derived from an EMBL/GenBank/DDBJ whole genome shotgun (WGS) entry which is preliminary data.</text>
</comment>
<keyword evidence="1" id="KW-0472">Membrane</keyword>
<keyword evidence="4" id="KW-1185">Reference proteome</keyword>
<gene>
    <name evidence="3" type="ORF">H5P28_01710</name>
</gene>
<proteinExistence type="predicted"/>
<feature type="signal peptide" evidence="2">
    <location>
        <begin position="1"/>
        <end position="22"/>
    </location>
</feature>
<dbReference type="Proteomes" id="UP000546464">
    <property type="component" value="Unassembled WGS sequence"/>
</dbReference>
<dbReference type="AlphaFoldDB" id="A0A842HB72"/>